<dbReference type="RefSeq" id="WP_234250362.1">
    <property type="nucleotide sequence ID" value="NZ_JABFTQ010000005.1"/>
</dbReference>
<feature type="transmembrane region" description="Helical" evidence="1">
    <location>
        <begin position="292"/>
        <end position="311"/>
    </location>
</feature>
<sequence>MTTVYLSRLLVPLSSIGVGFLFSYLGVPLGWLIGAAISTGTFAALGKSVYLPTVVQRSGMIVLGSSTGMVVTPGVGDLLLAWLPLMLISVAFSTGLAIVVTALYARRASLDRATAFFSLLPGGVIEMANIGDKYSANRAVIGAMHAVRAAMIVLCVPFVAGLLSSPTIEHAVNHPDVLIFRHLALVLLIGCLGGMVANYLKLPAGWFLGPLLLISVLSISDGLMEGTFPDTLVIVAQVIIGMSLGYKFRRDTITQVPRALIAGLPIQLFIACVIGVTAILLSFFLAASPVTLLLGTAGGGIAEMVLAAKLLDESVELVAGFHTLRALLVNLLAGPIWKLISGSATSELD</sequence>
<feature type="transmembrane region" description="Helical" evidence="1">
    <location>
        <begin position="20"/>
        <end position="46"/>
    </location>
</feature>
<feature type="transmembrane region" description="Helical" evidence="1">
    <location>
        <begin position="82"/>
        <end position="105"/>
    </location>
</feature>
<feature type="transmembrane region" description="Helical" evidence="1">
    <location>
        <begin position="260"/>
        <end position="286"/>
    </location>
</feature>
<feature type="transmembrane region" description="Helical" evidence="1">
    <location>
        <begin position="232"/>
        <end position="248"/>
    </location>
</feature>
<keyword evidence="1" id="KW-1133">Transmembrane helix</keyword>
<evidence type="ECO:0000256" key="1">
    <source>
        <dbReference type="SAM" id="Phobius"/>
    </source>
</evidence>
<name>A0ABS9B4T1_9GAMM</name>
<feature type="transmembrane region" description="Helical" evidence="1">
    <location>
        <begin position="139"/>
        <end position="159"/>
    </location>
</feature>
<dbReference type="PANTHER" id="PTHR38457">
    <property type="entry name" value="REGULATOR ABRB-RELATED"/>
    <property type="match status" value="1"/>
</dbReference>
<keyword evidence="1" id="KW-0472">Membrane</keyword>
<feature type="transmembrane region" description="Helical" evidence="1">
    <location>
        <begin position="204"/>
        <end position="220"/>
    </location>
</feature>
<feature type="transmembrane region" description="Helical" evidence="1">
    <location>
        <begin position="179"/>
        <end position="197"/>
    </location>
</feature>
<reference evidence="2 3" key="1">
    <citation type="journal article" date="2021" name="Front. Microbiol.">
        <title>Aerobic Denitrification and Heterotrophic Sulfur Oxidation in the Genus Halomonas Revealed by Six Novel Species Characterizations and Genome-Based Analysis.</title>
        <authorList>
            <person name="Wang L."/>
            <person name="Shao Z."/>
        </authorList>
    </citation>
    <scope>NUCLEOTIDE SEQUENCE [LARGE SCALE GENOMIC DNA]</scope>
    <source>
        <strain evidence="2 3">MCCC 1A05748</strain>
    </source>
</reference>
<organism evidence="2 3">
    <name type="scientific">Billgrantia desiderata</name>
    <dbReference type="NCBI Taxonomy" id="52021"/>
    <lineage>
        <taxon>Bacteria</taxon>
        <taxon>Pseudomonadati</taxon>
        <taxon>Pseudomonadota</taxon>
        <taxon>Gammaproteobacteria</taxon>
        <taxon>Oceanospirillales</taxon>
        <taxon>Halomonadaceae</taxon>
        <taxon>Billgrantia</taxon>
    </lineage>
</organism>
<dbReference type="PIRSF" id="PIRSF038991">
    <property type="entry name" value="Protein_AbrB"/>
    <property type="match status" value="1"/>
</dbReference>
<dbReference type="NCBIfam" id="TIGR03082">
    <property type="entry name" value="Gneg_AbrB_dup"/>
    <property type="match status" value="1"/>
</dbReference>
<dbReference type="Proteomes" id="UP001320154">
    <property type="component" value="Unassembled WGS sequence"/>
</dbReference>
<accession>A0ABS9B4T1</accession>
<evidence type="ECO:0000313" key="3">
    <source>
        <dbReference type="Proteomes" id="UP001320154"/>
    </source>
</evidence>
<keyword evidence="3" id="KW-1185">Reference proteome</keyword>
<dbReference type="Pfam" id="PF05145">
    <property type="entry name" value="AbrB"/>
    <property type="match status" value="1"/>
</dbReference>
<gene>
    <name evidence="2" type="ORF">HOP60_09215</name>
</gene>
<dbReference type="InterPro" id="IPR017516">
    <property type="entry name" value="AbrB_dup"/>
</dbReference>
<dbReference type="PANTHER" id="PTHR38457:SF1">
    <property type="entry name" value="REGULATOR ABRB-RELATED"/>
    <property type="match status" value="1"/>
</dbReference>
<keyword evidence="1" id="KW-0812">Transmembrane</keyword>
<evidence type="ECO:0000313" key="2">
    <source>
        <dbReference type="EMBL" id="MCE8046914.1"/>
    </source>
</evidence>
<comment type="caution">
    <text evidence="2">The sequence shown here is derived from an EMBL/GenBank/DDBJ whole genome shotgun (WGS) entry which is preliminary data.</text>
</comment>
<proteinExistence type="predicted"/>
<dbReference type="EMBL" id="JABFTQ010000005">
    <property type="protein sequence ID" value="MCE8046914.1"/>
    <property type="molecule type" value="Genomic_DNA"/>
</dbReference>
<protein>
    <submittedName>
        <fullName evidence="2">AbrB family transcriptional regulator</fullName>
    </submittedName>
</protein>
<dbReference type="InterPro" id="IPR007820">
    <property type="entry name" value="AbrB_fam"/>
</dbReference>